<sequence>GPTESTDRGPGGAATGGARGAGPPLRRESGLLRDHGRPGARVHRAAPLDGDCIAETGEPGAGEPAHIPPAPLPVGELRGRPRGDPAVRLQQLQARVPDRRRRAARHPARRLRLRPAQLLGARLRLLGPAGDADGPEHRDAHPALHHLQEHRLDRHALPPLGAEGAALGHRDLPAAAILQADPDGTGGCRAARRGLDLPGLLADHAAAGQTGAGGGGDLLVPRLLERPVRPADLPQQPGVADPTGGAEALPGGVLHPDQCPD</sequence>
<proteinExistence type="predicted"/>
<name>A0A6J4VC28_9BACT</name>
<accession>A0A6J4VC28</accession>
<feature type="compositionally biased region" description="Gly residues" evidence="1">
    <location>
        <begin position="9"/>
        <end position="20"/>
    </location>
</feature>
<gene>
    <name evidence="2" type="ORF">AVDCRST_MAG18-2007</name>
</gene>
<feature type="non-terminal residue" evidence="2">
    <location>
        <position position="1"/>
    </location>
</feature>
<evidence type="ECO:0000256" key="1">
    <source>
        <dbReference type="SAM" id="MobiDB-lite"/>
    </source>
</evidence>
<feature type="non-terminal residue" evidence="2">
    <location>
        <position position="261"/>
    </location>
</feature>
<feature type="region of interest" description="Disordered" evidence="1">
    <location>
        <begin position="227"/>
        <end position="261"/>
    </location>
</feature>
<evidence type="ECO:0000313" key="2">
    <source>
        <dbReference type="EMBL" id="CAA9571363.1"/>
    </source>
</evidence>
<reference evidence="2" key="1">
    <citation type="submission" date="2020-02" db="EMBL/GenBank/DDBJ databases">
        <authorList>
            <person name="Meier V. D."/>
        </authorList>
    </citation>
    <scope>NUCLEOTIDE SEQUENCE</scope>
    <source>
        <strain evidence="2">AVDCRST_MAG18</strain>
    </source>
</reference>
<dbReference type="EMBL" id="CADCWN010000159">
    <property type="protein sequence ID" value="CAA9571363.1"/>
    <property type="molecule type" value="Genomic_DNA"/>
</dbReference>
<feature type="compositionally biased region" description="Basic and acidic residues" evidence="1">
    <location>
        <begin position="25"/>
        <end position="37"/>
    </location>
</feature>
<organism evidence="2">
    <name type="scientific">uncultured Thermomicrobiales bacterium</name>
    <dbReference type="NCBI Taxonomy" id="1645740"/>
    <lineage>
        <taxon>Bacteria</taxon>
        <taxon>Pseudomonadati</taxon>
        <taxon>Thermomicrobiota</taxon>
        <taxon>Thermomicrobia</taxon>
        <taxon>Thermomicrobiales</taxon>
        <taxon>environmental samples</taxon>
    </lineage>
</organism>
<protein>
    <submittedName>
        <fullName evidence="2">ABC transporter, permease protein 2 (Cluster 1, maltose/g3p/polyamine/iron)</fullName>
    </submittedName>
</protein>
<feature type="region of interest" description="Disordered" evidence="1">
    <location>
        <begin position="1"/>
        <end position="85"/>
    </location>
</feature>
<dbReference type="AlphaFoldDB" id="A0A6J4VC28"/>